<evidence type="ECO:0000313" key="5">
    <source>
        <dbReference type="Proteomes" id="UP000306393"/>
    </source>
</evidence>
<feature type="domain" description="Transposase IS801/IS1294" evidence="1">
    <location>
        <begin position="148"/>
        <end position="329"/>
    </location>
</feature>
<dbReference type="GO" id="GO:0003677">
    <property type="term" value="F:DNA binding"/>
    <property type="evidence" value="ECO:0007669"/>
    <property type="project" value="InterPro"/>
</dbReference>
<evidence type="ECO:0000313" key="4">
    <source>
        <dbReference type="EMBL" id="TKJ81815.1"/>
    </source>
</evidence>
<dbReference type="NCBIfam" id="NF033538">
    <property type="entry name" value="transpos_IS91"/>
    <property type="match status" value="1"/>
</dbReference>
<dbReference type="Pfam" id="PF14319">
    <property type="entry name" value="Zn_Tnp_IS91"/>
    <property type="match status" value="1"/>
</dbReference>
<dbReference type="AlphaFoldDB" id="A0A4U3ENI7"/>
<accession>A0A4U3ENI7</accession>
<dbReference type="GO" id="GO:0004803">
    <property type="term" value="F:transposase activity"/>
    <property type="evidence" value="ECO:0007669"/>
    <property type="project" value="InterPro"/>
</dbReference>
<dbReference type="PANTHER" id="PTHR37023">
    <property type="entry name" value="TRANSPOSASE"/>
    <property type="match status" value="1"/>
</dbReference>
<dbReference type="RefSeq" id="WP_137270271.1">
    <property type="nucleotide sequence ID" value="NZ_JACYMQ010000034.1"/>
</dbReference>
<gene>
    <name evidence="4" type="ORF">EpCFBP13511_24110</name>
    <name evidence="3" type="ORF">IFT93_23870</name>
</gene>
<protein>
    <submittedName>
        <fullName evidence="4">IS91 family transposase</fullName>
    </submittedName>
</protein>
<dbReference type="Pfam" id="PF04986">
    <property type="entry name" value="Y2_Tnp"/>
    <property type="match status" value="1"/>
</dbReference>
<reference evidence="3 6" key="2">
    <citation type="journal article" date="2020" name="FEMS Microbiol. Ecol.">
        <title>Temporal dynamics of bacterial communities during seed development and maturation.</title>
        <authorList>
            <person name="Chesneau G."/>
            <person name="Torres-Cortes G."/>
            <person name="Briand M."/>
            <person name="Darrasse A."/>
            <person name="Preveaux A."/>
            <person name="Marais C."/>
            <person name="Jacques M.A."/>
            <person name="Shade A."/>
            <person name="Barret M."/>
        </authorList>
    </citation>
    <scope>NUCLEOTIDE SEQUENCE [LARGE SCALE GENOMIC DNA]</scope>
    <source>
        <strain evidence="3 6">CFBP13732</strain>
    </source>
</reference>
<dbReference type="PANTHER" id="PTHR37023:SF1">
    <property type="entry name" value="ISSOD25 TRANSPOSASE TNPA_ISSOD25"/>
    <property type="match status" value="1"/>
</dbReference>
<evidence type="ECO:0000259" key="1">
    <source>
        <dbReference type="Pfam" id="PF04986"/>
    </source>
</evidence>
<name>A0A4U3ENI7_9GAMM</name>
<reference evidence="4 5" key="1">
    <citation type="journal article" date="2019" name="Sci. Rep.">
        <title>Differences in resource use lead to coexistence of seed-transmitted microbial populations.</title>
        <authorList>
            <person name="Torres-Cortes G."/>
            <person name="Garcia B.J."/>
            <person name="Compant S."/>
            <person name="Rezki S."/>
            <person name="Jones P."/>
            <person name="Preveaux A."/>
            <person name="Briand M."/>
            <person name="Roulet A."/>
            <person name="Bouchez O."/>
            <person name="Jacobson D."/>
            <person name="Barret M."/>
        </authorList>
    </citation>
    <scope>NUCLEOTIDE SEQUENCE [LARGE SCALE GENOMIC DNA]</scope>
    <source>
        <strain evidence="4 5">CFBP13511</strain>
    </source>
</reference>
<dbReference type="GO" id="GO:0006313">
    <property type="term" value="P:DNA transposition"/>
    <property type="evidence" value="ECO:0007669"/>
    <property type="project" value="InterPro"/>
</dbReference>
<keyword evidence="6" id="KW-1185">Reference proteome</keyword>
<organism evidence="4 5">
    <name type="scientific">Erwinia persicina</name>
    <dbReference type="NCBI Taxonomy" id="55211"/>
    <lineage>
        <taxon>Bacteria</taxon>
        <taxon>Pseudomonadati</taxon>
        <taxon>Pseudomonadota</taxon>
        <taxon>Gammaproteobacteria</taxon>
        <taxon>Enterobacterales</taxon>
        <taxon>Erwiniaceae</taxon>
        <taxon>Erwinia</taxon>
    </lineage>
</organism>
<sequence>MTRTGDTGFQPRPMKALFQRNGTWADIMDTYPLRPVEIEVVTKMLACGTPLTGSREWHCSNPECAHHRYIHQSCHGRGCPTCAKKATDLWISTMMARLPDTPCQHGTFTMPDTLWPLFEANRWLLNGLFALAADNLLYAAELRGLTIGIFGALHTYGRQLNWNCHIHLSWTTGGINAHGDWKKMSFALPKVRARWIWNVRQYLLSAWESLTLPPVLAHIRDYDEWKLFILSQGKNEQGEVYWHVYFAKPTKHAGQTAKYLGRYLKKLPVSGARLAHYNGGSRITLRFLDHRTGRHETLSLSQHELILRLIKHIPEKHFRMVRYFGFLANRVVGKLLPQVRKALGQDEVKKAAGVTYATLSQGLLKTDPFACLLCGAKMAFGRALSAVPLEKLIANAGAIARMSYIG</sequence>
<dbReference type="InterPro" id="IPR054832">
    <property type="entry name" value="transpos_IS91"/>
</dbReference>
<dbReference type="InterPro" id="IPR026889">
    <property type="entry name" value="Zn_Tnp"/>
</dbReference>
<evidence type="ECO:0000259" key="2">
    <source>
        <dbReference type="Pfam" id="PF14319"/>
    </source>
</evidence>
<dbReference type="Proteomes" id="UP000306393">
    <property type="component" value="Unassembled WGS sequence"/>
</dbReference>
<evidence type="ECO:0000313" key="6">
    <source>
        <dbReference type="Proteomes" id="UP000661012"/>
    </source>
</evidence>
<dbReference type="OrthoDB" id="6979325at2"/>
<dbReference type="EMBL" id="QGAC01000060">
    <property type="protein sequence ID" value="TKJ81815.1"/>
    <property type="molecule type" value="Genomic_DNA"/>
</dbReference>
<feature type="domain" description="Transposase zinc-binding" evidence="2">
    <location>
        <begin position="23"/>
        <end position="110"/>
    </location>
</feature>
<evidence type="ECO:0000313" key="3">
    <source>
        <dbReference type="EMBL" id="MBD8109396.1"/>
    </source>
</evidence>
<proteinExistence type="predicted"/>
<dbReference type="Proteomes" id="UP000661012">
    <property type="component" value="Unassembled WGS sequence"/>
</dbReference>
<dbReference type="InterPro" id="IPR007069">
    <property type="entry name" value="Transposase_32"/>
</dbReference>
<comment type="caution">
    <text evidence="4">The sequence shown here is derived from an EMBL/GenBank/DDBJ whole genome shotgun (WGS) entry which is preliminary data.</text>
</comment>
<dbReference type="EMBL" id="JACYNN010000056">
    <property type="protein sequence ID" value="MBD8109396.1"/>
    <property type="molecule type" value="Genomic_DNA"/>
</dbReference>